<gene>
    <name evidence="3" type="ORF">GFH48_15700</name>
</gene>
<dbReference type="Proteomes" id="UP000326179">
    <property type="component" value="Chromosome"/>
</dbReference>
<protein>
    <submittedName>
        <fullName evidence="3">DUF2690 domain-containing protein</fullName>
    </submittedName>
</protein>
<feature type="transmembrane region" description="Helical" evidence="2">
    <location>
        <begin position="135"/>
        <end position="154"/>
    </location>
</feature>
<dbReference type="Pfam" id="PF13560">
    <property type="entry name" value="HTH_31"/>
    <property type="match status" value="1"/>
</dbReference>
<dbReference type="EMBL" id="CP045643">
    <property type="protein sequence ID" value="QFZ74515.1"/>
    <property type="molecule type" value="Genomic_DNA"/>
</dbReference>
<reference evidence="3 4" key="1">
    <citation type="submission" date="2019-10" db="EMBL/GenBank/DDBJ databases">
        <title>A novel species.</title>
        <authorList>
            <person name="Gao J."/>
        </authorList>
    </citation>
    <scope>NUCLEOTIDE SEQUENCE [LARGE SCALE GENOMIC DNA]</scope>
    <source>
        <strain evidence="3 4">QMT-28</strain>
    </source>
</reference>
<evidence type="ECO:0000256" key="1">
    <source>
        <dbReference type="SAM" id="MobiDB-lite"/>
    </source>
</evidence>
<keyword evidence="2" id="KW-1133">Transmembrane helix</keyword>
<dbReference type="InterPro" id="IPR021224">
    <property type="entry name" value="DUF2690"/>
</dbReference>
<dbReference type="Pfam" id="PF10901">
    <property type="entry name" value="DUF2690"/>
    <property type="match status" value="1"/>
</dbReference>
<dbReference type="GO" id="GO:0003677">
    <property type="term" value="F:DNA binding"/>
    <property type="evidence" value="ECO:0007669"/>
    <property type="project" value="InterPro"/>
</dbReference>
<dbReference type="Gene3D" id="1.10.260.40">
    <property type="entry name" value="lambda repressor-like DNA-binding domains"/>
    <property type="match status" value="1"/>
</dbReference>
<evidence type="ECO:0000256" key="2">
    <source>
        <dbReference type="SAM" id="Phobius"/>
    </source>
</evidence>
<feature type="region of interest" description="Disordered" evidence="1">
    <location>
        <begin position="102"/>
        <end position="128"/>
    </location>
</feature>
<keyword evidence="2" id="KW-0472">Membrane</keyword>
<organism evidence="3 4">
    <name type="scientific">Streptomyces fagopyri</name>
    <dbReference type="NCBI Taxonomy" id="2662397"/>
    <lineage>
        <taxon>Bacteria</taxon>
        <taxon>Bacillati</taxon>
        <taxon>Actinomycetota</taxon>
        <taxon>Actinomycetes</taxon>
        <taxon>Kitasatosporales</taxon>
        <taxon>Streptomycetaceae</taxon>
        <taxon>Streptomyces</taxon>
    </lineage>
</organism>
<dbReference type="SUPFAM" id="SSF47413">
    <property type="entry name" value="lambda repressor-like DNA-binding domains"/>
    <property type="match status" value="1"/>
</dbReference>
<proteinExistence type="predicted"/>
<name>A0A5Q0LBT6_9ACTN</name>
<dbReference type="KEGG" id="sfy:GFH48_15700"/>
<dbReference type="InterPro" id="IPR010982">
    <property type="entry name" value="Lambda_DNA-bd_dom_sf"/>
</dbReference>
<evidence type="ECO:0000313" key="4">
    <source>
        <dbReference type="Proteomes" id="UP000326179"/>
    </source>
</evidence>
<sequence length="283" mass="29568">MESHVTVKRQPLPDSLDDPERLDEERLLLERLRGLRRRTGLSLAALAAVTPFSKSTWHRYLNGDQFPPRSAVESLGRLAQTDPGPLLSLWDAVSRSRCGPVGLPAQAPPPRVPSAQGPAPDAPVRGRRVRPPNRAVIALAAVAAVTMAVTAGAAEVLDTDLAPVPAAAASCRGHRCQGQLPTSEICGRDARTESTAARAGEVVLLRFSASCATVWSEVRTRTGGAREISVRAGRDELSAAYPGDPADGYSSPMLAAASPRGAQACAEVAGQSACTAPVGAARH</sequence>
<keyword evidence="2" id="KW-0812">Transmembrane</keyword>
<dbReference type="AlphaFoldDB" id="A0A5Q0LBT6"/>
<evidence type="ECO:0000313" key="3">
    <source>
        <dbReference type="EMBL" id="QFZ74515.1"/>
    </source>
</evidence>
<keyword evidence="4" id="KW-1185">Reference proteome</keyword>
<accession>A0A5Q0LBT6</accession>